<organism evidence="1 2">
    <name type="scientific">Caerostris extrusa</name>
    <name type="common">Bark spider</name>
    <name type="synonym">Caerostris bankana</name>
    <dbReference type="NCBI Taxonomy" id="172846"/>
    <lineage>
        <taxon>Eukaryota</taxon>
        <taxon>Metazoa</taxon>
        <taxon>Ecdysozoa</taxon>
        <taxon>Arthropoda</taxon>
        <taxon>Chelicerata</taxon>
        <taxon>Arachnida</taxon>
        <taxon>Araneae</taxon>
        <taxon>Araneomorphae</taxon>
        <taxon>Entelegynae</taxon>
        <taxon>Araneoidea</taxon>
        <taxon>Araneidae</taxon>
        <taxon>Caerostris</taxon>
    </lineage>
</organism>
<reference evidence="1 2" key="1">
    <citation type="submission" date="2021-06" db="EMBL/GenBank/DDBJ databases">
        <title>Caerostris extrusa draft genome.</title>
        <authorList>
            <person name="Kono N."/>
            <person name="Arakawa K."/>
        </authorList>
    </citation>
    <scope>NUCLEOTIDE SEQUENCE [LARGE SCALE GENOMIC DNA]</scope>
</reference>
<accession>A0AAV4RMX5</accession>
<evidence type="ECO:0000313" key="2">
    <source>
        <dbReference type="Proteomes" id="UP001054945"/>
    </source>
</evidence>
<keyword evidence="2" id="KW-1185">Reference proteome</keyword>
<comment type="caution">
    <text evidence="1">The sequence shown here is derived from an EMBL/GenBank/DDBJ whole genome shotgun (WGS) entry which is preliminary data.</text>
</comment>
<gene>
    <name evidence="1" type="ORF">CEXT_643391</name>
</gene>
<dbReference type="EMBL" id="BPLR01008025">
    <property type="protein sequence ID" value="GIY21492.1"/>
    <property type="molecule type" value="Genomic_DNA"/>
</dbReference>
<evidence type="ECO:0000313" key="1">
    <source>
        <dbReference type="EMBL" id="GIY21492.1"/>
    </source>
</evidence>
<dbReference type="Proteomes" id="UP001054945">
    <property type="component" value="Unassembled WGS sequence"/>
</dbReference>
<protein>
    <submittedName>
        <fullName evidence="1">Uncharacterized protein</fullName>
    </submittedName>
</protein>
<name>A0AAV4RMX5_CAEEX</name>
<dbReference type="AlphaFoldDB" id="A0AAV4RMX5"/>
<proteinExistence type="predicted"/>
<sequence length="105" mass="12176">MALLLYFSRICPGFWQNPLAFYIHVESAPALLCRRSFKNIEVLDKGPIYDWFEMHSFNTQAVITRCWTSSSLHCFAINKKAKAVGKFLECGVIFVCNIERRLLLK</sequence>